<name>A0ABR6ZMJ4_9BURK</name>
<dbReference type="EMBL" id="JACOGF010000003">
    <property type="protein sequence ID" value="MBC3917107.1"/>
    <property type="molecule type" value="Genomic_DNA"/>
</dbReference>
<reference evidence="1 2" key="1">
    <citation type="submission" date="2020-08" db="EMBL/GenBank/DDBJ databases">
        <title>Novel species isolated from subtropical streams in China.</title>
        <authorList>
            <person name="Lu H."/>
        </authorList>
    </citation>
    <scope>NUCLEOTIDE SEQUENCE [LARGE SCALE GENOMIC DNA]</scope>
    <source>
        <strain evidence="1 2">CY18W</strain>
    </source>
</reference>
<dbReference type="Proteomes" id="UP000650424">
    <property type="component" value="Unassembled WGS sequence"/>
</dbReference>
<dbReference type="RefSeq" id="WP_186946366.1">
    <property type="nucleotide sequence ID" value="NZ_JACOGF010000003.1"/>
</dbReference>
<organism evidence="1 2">
    <name type="scientific">Undibacterium hunanense</name>
    <dbReference type="NCBI Taxonomy" id="2762292"/>
    <lineage>
        <taxon>Bacteria</taxon>
        <taxon>Pseudomonadati</taxon>
        <taxon>Pseudomonadota</taxon>
        <taxon>Betaproteobacteria</taxon>
        <taxon>Burkholderiales</taxon>
        <taxon>Oxalobacteraceae</taxon>
        <taxon>Undibacterium</taxon>
    </lineage>
</organism>
<keyword evidence="2" id="KW-1185">Reference proteome</keyword>
<evidence type="ECO:0000313" key="2">
    <source>
        <dbReference type="Proteomes" id="UP000650424"/>
    </source>
</evidence>
<proteinExistence type="predicted"/>
<gene>
    <name evidence="1" type="ORF">H8L32_06440</name>
</gene>
<sequence length="65" mass="7901">MPRAKQYENDAERVKAFRERKNLKTLCVQIPADLHQQFEEFLKFKNVTKSQIIEKLIRSQLLRKR</sequence>
<evidence type="ECO:0000313" key="1">
    <source>
        <dbReference type="EMBL" id="MBC3917107.1"/>
    </source>
</evidence>
<protein>
    <recommendedName>
        <fullName evidence="3">Protein CopB</fullName>
    </recommendedName>
</protein>
<accession>A0ABR6ZMJ4</accession>
<evidence type="ECO:0008006" key="3">
    <source>
        <dbReference type="Google" id="ProtNLM"/>
    </source>
</evidence>
<comment type="caution">
    <text evidence="1">The sequence shown here is derived from an EMBL/GenBank/DDBJ whole genome shotgun (WGS) entry which is preliminary data.</text>
</comment>